<gene>
    <name evidence="1" type="ORF">M911_10570</name>
</gene>
<dbReference type="Proteomes" id="UP000019442">
    <property type="component" value="Chromosome"/>
</dbReference>
<dbReference type="PIRSF" id="PIRSF005788">
    <property type="entry name" value="NifK"/>
    <property type="match status" value="1"/>
</dbReference>
<dbReference type="RefSeq" id="WP_025281993.1">
    <property type="nucleotide sequence ID" value="NZ_CP007268.1"/>
</dbReference>
<dbReference type="KEGG" id="hhc:M911_10570"/>
<reference evidence="2" key="2">
    <citation type="submission" date="2014-02" db="EMBL/GenBank/DDBJ databases">
        <title>Draft Genome Sequence of extremely halophilic bacteria Halorhodospira halochloris.</title>
        <authorList>
            <person name="Singh K.S."/>
        </authorList>
    </citation>
    <scope>NUCLEOTIDE SEQUENCE [LARGE SCALE GENOMIC DNA]</scope>
    <source>
        <strain evidence="2">A</strain>
    </source>
</reference>
<organism evidence="1 2">
    <name type="scientific">Ectothiorhodospira haloalkaliphila</name>
    <dbReference type="NCBI Taxonomy" id="421628"/>
    <lineage>
        <taxon>Bacteria</taxon>
        <taxon>Pseudomonadati</taxon>
        <taxon>Pseudomonadota</taxon>
        <taxon>Gammaproteobacteria</taxon>
        <taxon>Chromatiales</taxon>
        <taxon>Ectothiorhodospiraceae</taxon>
        <taxon>Ectothiorhodospira</taxon>
    </lineage>
</organism>
<dbReference type="Gene3D" id="1.10.3100.20">
    <property type="entry name" value="Protein of unknown function DUF269"/>
    <property type="match status" value="1"/>
</dbReference>
<dbReference type="Pfam" id="PF03270">
    <property type="entry name" value="DUF269"/>
    <property type="match status" value="1"/>
</dbReference>
<dbReference type="AlphaFoldDB" id="W8KIA2"/>
<dbReference type="HOGENOM" id="CLU_141510_0_0_6"/>
<dbReference type="NCBIfam" id="TIGR02935">
    <property type="entry name" value="NifX-associated nitrogen fixation protein"/>
    <property type="match status" value="1"/>
</dbReference>
<accession>W8KIA2</accession>
<proteinExistence type="predicted"/>
<name>W8KIA2_9GAMM</name>
<protein>
    <recommendedName>
        <fullName evidence="3">Nitrogen fixation protein</fullName>
    </recommendedName>
</protein>
<evidence type="ECO:0008006" key="3">
    <source>
        <dbReference type="Google" id="ProtNLM"/>
    </source>
</evidence>
<keyword evidence="2" id="KW-1185">Reference proteome</keyword>
<dbReference type="OrthoDB" id="9808545at2"/>
<dbReference type="InterPro" id="IPR004952">
    <property type="entry name" value="NifX-assoc_nitrogen_fix"/>
</dbReference>
<dbReference type="EMBL" id="CP007268">
    <property type="protein sequence ID" value="AHK79524.1"/>
    <property type="molecule type" value="Genomic_DNA"/>
</dbReference>
<reference evidence="1 2" key="1">
    <citation type="journal article" date="2014" name="J Genomics">
        <title>Draft Genome Sequence of the Extremely Halophilic Phototrophic Purple Sulfur Bacterium Halorhodospira halochloris.</title>
        <authorList>
            <person name="Singh K.S."/>
            <person name="Kirksey J."/>
            <person name="Hoff W.D."/>
            <person name="Deole R."/>
        </authorList>
    </citation>
    <scope>NUCLEOTIDE SEQUENCE [LARGE SCALE GENOMIC DNA]</scope>
    <source>
        <strain evidence="1 2">A</strain>
    </source>
</reference>
<sequence length="159" mass="17445">MTTDTATAIIATDDPILETDFIREVIRQVRALDTYGTRESEADAQLLEQLILTAEQRRAIPIVGDPDAGAIARLHVFYNALAMMIERECGLLASPMMSLNREGFGRVIIAVGKLIVVDKSLRDVHRFGFDSPSKMKNEADKLLSVALNIIGDHPKVAGL</sequence>
<evidence type="ECO:0000313" key="2">
    <source>
        <dbReference type="Proteomes" id="UP000019442"/>
    </source>
</evidence>
<evidence type="ECO:0000313" key="1">
    <source>
        <dbReference type="EMBL" id="AHK79524.1"/>
    </source>
</evidence>
<dbReference type="PATRIC" id="fig|1354791.3.peg.2564"/>